<evidence type="ECO:0000313" key="4">
    <source>
        <dbReference type="Proteomes" id="UP001565368"/>
    </source>
</evidence>
<keyword evidence="4" id="KW-1185">Reference proteome</keyword>
<reference evidence="3 4" key="1">
    <citation type="submission" date="2023-08" db="EMBL/GenBank/DDBJ databases">
        <title>Annotated Genome Sequence of Vanrija albida AlHP1.</title>
        <authorList>
            <person name="Herzog R."/>
        </authorList>
    </citation>
    <scope>NUCLEOTIDE SEQUENCE [LARGE SCALE GENOMIC DNA]</scope>
    <source>
        <strain evidence="3 4">AlHP1</strain>
    </source>
</reference>
<feature type="signal peptide" evidence="2">
    <location>
        <begin position="1"/>
        <end position="20"/>
    </location>
</feature>
<feature type="region of interest" description="Disordered" evidence="1">
    <location>
        <begin position="92"/>
        <end position="114"/>
    </location>
</feature>
<organism evidence="3 4">
    <name type="scientific">Vanrija albida</name>
    <dbReference type="NCBI Taxonomy" id="181172"/>
    <lineage>
        <taxon>Eukaryota</taxon>
        <taxon>Fungi</taxon>
        <taxon>Dikarya</taxon>
        <taxon>Basidiomycota</taxon>
        <taxon>Agaricomycotina</taxon>
        <taxon>Tremellomycetes</taxon>
        <taxon>Trichosporonales</taxon>
        <taxon>Trichosporonaceae</taxon>
        <taxon>Vanrija</taxon>
    </lineage>
</organism>
<evidence type="ECO:0000256" key="1">
    <source>
        <dbReference type="SAM" id="MobiDB-lite"/>
    </source>
</evidence>
<dbReference type="GeneID" id="95986172"/>
<comment type="caution">
    <text evidence="3">The sequence shown here is derived from an EMBL/GenBank/DDBJ whole genome shotgun (WGS) entry which is preliminary data.</text>
</comment>
<gene>
    <name evidence="3" type="ORF">Q8F55_005129</name>
</gene>
<feature type="chain" id="PRO_5046027981" evidence="2">
    <location>
        <begin position="21"/>
        <end position="151"/>
    </location>
</feature>
<proteinExistence type="predicted"/>
<dbReference type="Proteomes" id="UP001565368">
    <property type="component" value="Unassembled WGS sequence"/>
</dbReference>
<name>A0ABR3Q0S3_9TREE</name>
<dbReference type="RefSeq" id="XP_069208267.1">
    <property type="nucleotide sequence ID" value="XM_069353625.1"/>
</dbReference>
<accession>A0ABR3Q0S3</accession>
<keyword evidence="2" id="KW-0732">Signal</keyword>
<dbReference type="EMBL" id="JBBXJM010000004">
    <property type="protein sequence ID" value="KAL1408323.1"/>
    <property type="molecule type" value="Genomic_DNA"/>
</dbReference>
<evidence type="ECO:0000256" key="2">
    <source>
        <dbReference type="SAM" id="SignalP"/>
    </source>
</evidence>
<protein>
    <submittedName>
        <fullName evidence="3">Uncharacterized protein</fullName>
    </submittedName>
</protein>
<sequence>MLLKPLLLFTLALAAGPSLAAPSLRVRCWRAPECAGEQVYDSGELLSVPPGGAHRTTLDATVGDDVSCRFDTWGGWRGEFAVGYARRRAQQSAAGRQVKRSKRDKGDGEFVAYSPSGSSDGAGAVCVNKGKWRFQGAGRPARKVVAYARRS</sequence>
<evidence type="ECO:0000313" key="3">
    <source>
        <dbReference type="EMBL" id="KAL1408323.1"/>
    </source>
</evidence>